<evidence type="ECO:0000313" key="1">
    <source>
        <dbReference type="EMBL" id="CDJ63414.1"/>
    </source>
</evidence>
<dbReference type="OrthoDB" id="10433572at2759"/>
<accession>U6MLR8</accession>
<proteinExistence type="predicted"/>
<sequence length="268" mass="31292">MMHPNSLNLLQTKCKQVLEALLRPRYLALIPKWISRASPEEMRRLHFLNGLPRLIEQPQQSLDSNQFLKKEKVFEESSLLTQRAPKGALAFAGTKYFSEVGLEEWQACRADIAKRWEVAETLGDLFSFYNAARAPFESIEGLEQHERLFQDADCRRQMAGLPNPRTKLLGPSVLTEEQQQQQQQQLLLQQQQQQQQLLHQQQQQQQYRKTNERIDSTYSVSFKPPPKDFWLLQQQQQPQQLLLLQQQLRDMRRCTVAACIVGEKLGHT</sequence>
<dbReference type="AlphaFoldDB" id="U6MLR8"/>
<dbReference type="EMBL" id="HG722802">
    <property type="protein sequence ID" value="CDJ63414.1"/>
    <property type="molecule type" value="Genomic_DNA"/>
</dbReference>
<organism evidence="1 2">
    <name type="scientific">Eimeria necatrix</name>
    <dbReference type="NCBI Taxonomy" id="51315"/>
    <lineage>
        <taxon>Eukaryota</taxon>
        <taxon>Sar</taxon>
        <taxon>Alveolata</taxon>
        <taxon>Apicomplexa</taxon>
        <taxon>Conoidasida</taxon>
        <taxon>Coccidia</taxon>
        <taxon>Eucoccidiorida</taxon>
        <taxon>Eimeriorina</taxon>
        <taxon>Eimeriidae</taxon>
        <taxon>Eimeria</taxon>
    </lineage>
</organism>
<protein>
    <submittedName>
        <fullName evidence="1">Uncharacterized protein</fullName>
    </submittedName>
</protein>
<keyword evidence="2" id="KW-1185">Reference proteome</keyword>
<dbReference type="GeneID" id="25474396"/>
<name>U6MLR8_9EIME</name>
<dbReference type="RefSeq" id="XP_013440776.1">
    <property type="nucleotide sequence ID" value="XM_013585322.1"/>
</dbReference>
<reference evidence="1" key="2">
    <citation type="submission" date="2013-10" db="EMBL/GenBank/DDBJ databases">
        <authorList>
            <person name="Aslett M."/>
        </authorList>
    </citation>
    <scope>NUCLEOTIDE SEQUENCE [LARGE SCALE GENOMIC DNA]</scope>
    <source>
        <strain evidence="1">Houghton</strain>
    </source>
</reference>
<dbReference type="VEuPathDB" id="ToxoDB:ENH_00042390"/>
<dbReference type="Proteomes" id="UP000030754">
    <property type="component" value="Unassembled WGS sequence"/>
</dbReference>
<reference evidence="1" key="1">
    <citation type="submission" date="2013-10" db="EMBL/GenBank/DDBJ databases">
        <title>Genomic analysis of the causative agents of coccidiosis in chickens.</title>
        <authorList>
            <person name="Reid A.J."/>
            <person name="Blake D."/>
            <person name="Billington K."/>
            <person name="Browne H."/>
            <person name="Dunn M."/>
            <person name="Hung S."/>
            <person name="Kawahara F."/>
            <person name="Miranda-Saavedra D."/>
            <person name="Mourier T."/>
            <person name="Nagra H."/>
            <person name="Otto T.D."/>
            <person name="Rawlings N."/>
            <person name="Sanchez A."/>
            <person name="Sanders M."/>
            <person name="Subramaniam C."/>
            <person name="Tay Y."/>
            <person name="Dear P."/>
            <person name="Doerig C."/>
            <person name="Gruber A."/>
            <person name="Parkinson J."/>
            <person name="Shirley M."/>
            <person name="Wan K.L."/>
            <person name="Berriman M."/>
            <person name="Tomley F."/>
            <person name="Pain A."/>
        </authorList>
    </citation>
    <scope>NUCLEOTIDE SEQUENCE [LARGE SCALE GENOMIC DNA]</scope>
    <source>
        <strain evidence="1">Houghton</strain>
    </source>
</reference>
<evidence type="ECO:0000313" key="2">
    <source>
        <dbReference type="Proteomes" id="UP000030754"/>
    </source>
</evidence>
<gene>
    <name evidence="1" type="ORF">ENH_00042390</name>
</gene>